<name>A0A9P7W062_9AGAR</name>
<dbReference type="GeneID" id="66101132"/>
<evidence type="ECO:0000313" key="1">
    <source>
        <dbReference type="EMBL" id="KAG7450159.1"/>
    </source>
</evidence>
<protein>
    <submittedName>
        <fullName evidence="1">Uncharacterized protein</fullName>
    </submittedName>
</protein>
<reference evidence="1" key="1">
    <citation type="submission" date="2020-11" db="EMBL/GenBank/DDBJ databases">
        <title>Adaptations for nitrogen fixation in a non-lichenized fungal sporocarp promotes dispersal by wood-feeding termites.</title>
        <authorList>
            <consortium name="DOE Joint Genome Institute"/>
            <person name="Koch R.A."/>
            <person name="Yoon G."/>
            <person name="Arayal U."/>
            <person name="Lail K."/>
            <person name="Amirebrahimi M."/>
            <person name="Labutti K."/>
            <person name="Lipzen A."/>
            <person name="Riley R."/>
            <person name="Barry K."/>
            <person name="Henrissat B."/>
            <person name="Grigoriev I.V."/>
            <person name="Herr J.R."/>
            <person name="Aime M.C."/>
        </authorList>
    </citation>
    <scope>NUCLEOTIDE SEQUENCE</scope>
    <source>
        <strain evidence="1">MCA 3950</strain>
    </source>
</reference>
<dbReference type="Proteomes" id="UP000812287">
    <property type="component" value="Unassembled WGS sequence"/>
</dbReference>
<evidence type="ECO:0000313" key="2">
    <source>
        <dbReference type="Proteomes" id="UP000812287"/>
    </source>
</evidence>
<comment type="caution">
    <text evidence="1">The sequence shown here is derived from an EMBL/GenBank/DDBJ whole genome shotgun (WGS) entry which is preliminary data.</text>
</comment>
<dbReference type="EMBL" id="MU250526">
    <property type="protein sequence ID" value="KAG7450159.1"/>
    <property type="molecule type" value="Genomic_DNA"/>
</dbReference>
<keyword evidence="2" id="KW-1185">Reference proteome</keyword>
<dbReference type="AlphaFoldDB" id="A0A9P7W062"/>
<dbReference type="RefSeq" id="XP_043043659.1">
    <property type="nucleotide sequence ID" value="XM_043178838.1"/>
</dbReference>
<gene>
    <name evidence="1" type="ORF">BT62DRAFT_1072276</name>
</gene>
<proteinExistence type="predicted"/>
<accession>A0A9P7W062</accession>
<organism evidence="1 2">
    <name type="scientific">Guyanagaster necrorhizus</name>
    <dbReference type="NCBI Taxonomy" id="856835"/>
    <lineage>
        <taxon>Eukaryota</taxon>
        <taxon>Fungi</taxon>
        <taxon>Dikarya</taxon>
        <taxon>Basidiomycota</taxon>
        <taxon>Agaricomycotina</taxon>
        <taxon>Agaricomycetes</taxon>
        <taxon>Agaricomycetidae</taxon>
        <taxon>Agaricales</taxon>
        <taxon>Marasmiineae</taxon>
        <taxon>Physalacriaceae</taxon>
        <taxon>Guyanagaster</taxon>
    </lineage>
</organism>
<sequence length="110" mass="12120">MHRPLSDILPWSTTRLTFDSRRLKRGTALQALKEVMNVSSTSGDCVPGDEELLSSADEATRALFRSINDNEGLNTHDGALGMVGVSSVEARYPQTAKGRIQVLLHLLRRD</sequence>